<dbReference type="EMBL" id="PQFF01000135">
    <property type="protein sequence ID" value="RHZ79548.1"/>
    <property type="molecule type" value="Genomic_DNA"/>
</dbReference>
<dbReference type="Proteomes" id="UP000266861">
    <property type="component" value="Unassembled WGS sequence"/>
</dbReference>
<dbReference type="AlphaFoldDB" id="A0A397IYT3"/>
<organism evidence="2 3">
    <name type="scientific">Diversispora epigaea</name>
    <dbReference type="NCBI Taxonomy" id="1348612"/>
    <lineage>
        <taxon>Eukaryota</taxon>
        <taxon>Fungi</taxon>
        <taxon>Fungi incertae sedis</taxon>
        <taxon>Mucoromycota</taxon>
        <taxon>Glomeromycotina</taxon>
        <taxon>Glomeromycetes</taxon>
        <taxon>Diversisporales</taxon>
        <taxon>Diversisporaceae</taxon>
        <taxon>Diversispora</taxon>
    </lineage>
</organism>
<protein>
    <submittedName>
        <fullName evidence="2">Uncharacterized protein</fullName>
    </submittedName>
</protein>
<comment type="caution">
    <text evidence="2">The sequence shown here is derived from an EMBL/GenBank/DDBJ whole genome shotgun (WGS) entry which is preliminary data.</text>
</comment>
<keyword evidence="1" id="KW-0472">Membrane</keyword>
<evidence type="ECO:0000313" key="3">
    <source>
        <dbReference type="Proteomes" id="UP000266861"/>
    </source>
</evidence>
<proteinExistence type="predicted"/>
<name>A0A397IYT3_9GLOM</name>
<evidence type="ECO:0000256" key="1">
    <source>
        <dbReference type="SAM" id="Phobius"/>
    </source>
</evidence>
<sequence length="118" mass="13826">MGSKKVLIISLTLFFVVCLIYQYLMSNLEIFSEKGELFFNAIPHSFSCKGFMNPFSFPFLFSSLSILQVFKTDRFGGVYPISRYRLVSEKHDMRSSIDFINSDQWYDDSYFMLDSIVM</sequence>
<feature type="transmembrane region" description="Helical" evidence="1">
    <location>
        <begin position="6"/>
        <end position="24"/>
    </location>
</feature>
<evidence type="ECO:0000313" key="2">
    <source>
        <dbReference type="EMBL" id="RHZ79548.1"/>
    </source>
</evidence>
<gene>
    <name evidence="2" type="ORF">Glove_144g20</name>
</gene>
<reference evidence="2 3" key="1">
    <citation type="submission" date="2018-08" db="EMBL/GenBank/DDBJ databases">
        <title>Genome and evolution of the arbuscular mycorrhizal fungus Diversispora epigaea (formerly Glomus versiforme) and its bacterial endosymbionts.</title>
        <authorList>
            <person name="Sun X."/>
            <person name="Fei Z."/>
            <person name="Harrison M."/>
        </authorList>
    </citation>
    <scope>NUCLEOTIDE SEQUENCE [LARGE SCALE GENOMIC DNA]</scope>
    <source>
        <strain evidence="2 3">IT104</strain>
    </source>
</reference>
<keyword evidence="3" id="KW-1185">Reference proteome</keyword>
<accession>A0A397IYT3</accession>
<keyword evidence="1" id="KW-1133">Transmembrane helix</keyword>
<keyword evidence="1" id="KW-0812">Transmembrane</keyword>